<dbReference type="Pfam" id="PF11298">
    <property type="entry name" value="DUF3099"/>
    <property type="match status" value="1"/>
</dbReference>
<protein>
    <submittedName>
        <fullName evidence="3">DUF3099 domain-containing protein</fullName>
    </submittedName>
</protein>
<feature type="transmembrane region" description="Helical" evidence="2">
    <location>
        <begin position="52"/>
        <end position="73"/>
    </location>
</feature>
<accession>A0A7G7YNN7</accession>
<keyword evidence="2" id="KW-0812">Transmembrane</keyword>
<evidence type="ECO:0000256" key="1">
    <source>
        <dbReference type="SAM" id="MobiDB-lite"/>
    </source>
</evidence>
<dbReference type="KEGG" id="cans:GP473_05040"/>
<keyword evidence="2" id="KW-1133">Transmembrane helix</keyword>
<dbReference type="EMBL" id="CP046883">
    <property type="protein sequence ID" value="QNH96107.1"/>
    <property type="molecule type" value="Genomic_DNA"/>
</dbReference>
<evidence type="ECO:0000313" key="4">
    <source>
        <dbReference type="Proteomes" id="UP000515275"/>
    </source>
</evidence>
<reference evidence="3 4" key="1">
    <citation type="submission" date="2019-12" db="EMBL/GenBank/DDBJ databases">
        <title>Corynebacterium sp. nov., isolated from feces of the Anser Albifrons in China.</title>
        <authorList>
            <person name="Liu Q."/>
        </authorList>
    </citation>
    <scope>NUCLEOTIDE SEQUENCE [LARGE SCALE GENOMIC DNA]</scope>
    <source>
        <strain evidence="3 4">23H37-10</strain>
    </source>
</reference>
<name>A0A7G7YNN7_9CORY</name>
<gene>
    <name evidence="3" type="ORF">GP473_05040</name>
</gene>
<feature type="transmembrane region" description="Helical" evidence="2">
    <location>
        <begin position="79"/>
        <end position="98"/>
    </location>
</feature>
<sequence>MIFHPRTTVEDMDAGKTRVSTWRSRRKRTSDVELITDARQSPLENWHKRRKVYAILQMARIPMLALSGLLMWWTGNLWLSASVAIISLPLPWIAVLLANETGDSDPRNHHVYKPQLVREARQREAIARQQGEQLGAPQRRALESATEPDHGTHPDIIDLD</sequence>
<dbReference type="RefSeq" id="WP_185769855.1">
    <property type="nucleotide sequence ID" value="NZ_CP046883.1"/>
</dbReference>
<dbReference type="InterPro" id="IPR021449">
    <property type="entry name" value="DUF3099"/>
</dbReference>
<keyword evidence="4" id="KW-1185">Reference proteome</keyword>
<organism evidence="3 4">
    <name type="scientific">Corynebacterium anserum</name>
    <dbReference type="NCBI Taxonomy" id="2684406"/>
    <lineage>
        <taxon>Bacteria</taxon>
        <taxon>Bacillati</taxon>
        <taxon>Actinomycetota</taxon>
        <taxon>Actinomycetes</taxon>
        <taxon>Mycobacteriales</taxon>
        <taxon>Corynebacteriaceae</taxon>
        <taxon>Corynebacterium</taxon>
    </lineage>
</organism>
<dbReference type="AlphaFoldDB" id="A0A7G7YNN7"/>
<keyword evidence="2" id="KW-0472">Membrane</keyword>
<evidence type="ECO:0000256" key="2">
    <source>
        <dbReference type="SAM" id="Phobius"/>
    </source>
</evidence>
<proteinExistence type="predicted"/>
<feature type="region of interest" description="Disordered" evidence="1">
    <location>
        <begin position="127"/>
        <end position="160"/>
    </location>
</feature>
<evidence type="ECO:0000313" key="3">
    <source>
        <dbReference type="EMBL" id="QNH96107.1"/>
    </source>
</evidence>
<feature type="compositionally biased region" description="Basic and acidic residues" evidence="1">
    <location>
        <begin position="147"/>
        <end position="160"/>
    </location>
</feature>
<dbReference type="Proteomes" id="UP000515275">
    <property type="component" value="Chromosome"/>
</dbReference>